<gene>
    <name evidence="1" type="ORF">ACFPIB_03485</name>
</gene>
<evidence type="ECO:0008006" key="3">
    <source>
        <dbReference type="Google" id="ProtNLM"/>
    </source>
</evidence>
<reference evidence="2" key="1">
    <citation type="journal article" date="2019" name="Int. J. Syst. Evol. Microbiol.">
        <title>The Global Catalogue of Microorganisms (GCM) 10K type strain sequencing project: providing services to taxonomists for standard genome sequencing and annotation.</title>
        <authorList>
            <consortium name="The Broad Institute Genomics Platform"/>
            <consortium name="The Broad Institute Genome Sequencing Center for Infectious Disease"/>
            <person name="Wu L."/>
            <person name="Ma J."/>
        </authorList>
    </citation>
    <scope>NUCLEOTIDE SEQUENCE [LARGE SCALE GENOMIC DNA]</scope>
    <source>
        <strain evidence="2">KACC 12602</strain>
    </source>
</reference>
<dbReference type="RefSeq" id="WP_378016039.1">
    <property type="nucleotide sequence ID" value="NZ_JBHSKT010000002.1"/>
</dbReference>
<sequence>MRSRTSDIYKILFLLFAAFFLPFSGIAQQNQYEITWRTGTLVLNSGDTIQGPITLTLPNDIVRITQANGSVSTFTAVNVKSFAVENEQETNRFFRRRRNSPLDFKREYRSLMWNHDKDYSNFKSPAFFVALQPGNKTLLLREQIERRVDNFSAYANYPGTRQAVETRVEKFYLLTADERIIPLRNPKKDLPAAFPKKEKQITAFAKSNKLEFNDPIDLSRIVAYANSLP</sequence>
<keyword evidence="2" id="KW-1185">Reference proteome</keyword>
<name>A0ABW0E912_9BACT</name>
<dbReference type="Proteomes" id="UP001596161">
    <property type="component" value="Unassembled WGS sequence"/>
</dbReference>
<protein>
    <recommendedName>
        <fullName evidence="3">DUF4369 domain-containing protein</fullName>
    </recommendedName>
</protein>
<accession>A0ABW0E912</accession>
<comment type="caution">
    <text evidence="1">The sequence shown here is derived from an EMBL/GenBank/DDBJ whole genome shotgun (WGS) entry which is preliminary data.</text>
</comment>
<organism evidence="1 2">
    <name type="scientific">Adhaeribacter terreus</name>
    <dbReference type="NCBI Taxonomy" id="529703"/>
    <lineage>
        <taxon>Bacteria</taxon>
        <taxon>Pseudomonadati</taxon>
        <taxon>Bacteroidota</taxon>
        <taxon>Cytophagia</taxon>
        <taxon>Cytophagales</taxon>
        <taxon>Hymenobacteraceae</taxon>
        <taxon>Adhaeribacter</taxon>
    </lineage>
</organism>
<evidence type="ECO:0000313" key="1">
    <source>
        <dbReference type="EMBL" id="MFC5269658.1"/>
    </source>
</evidence>
<dbReference type="EMBL" id="JBHSKT010000002">
    <property type="protein sequence ID" value="MFC5269658.1"/>
    <property type="molecule type" value="Genomic_DNA"/>
</dbReference>
<proteinExistence type="predicted"/>
<evidence type="ECO:0000313" key="2">
    <source>
        <dbReference type="Proteomes" id="UP001596161"/>
    </source>
</evidence>